<dbReference type="Proteomes" id="UP000078316">
    <property type="component" value="Unassembled WGS sequence"/>
</dbReference>
<keyword evidence="3 5" id="KW-0732">Signal</keyword>
<comment type="similarity">
    <text evidence="1">Belongs to the leucine-binding protein family.</text>
</comment>
<dbReference type="STRING" id="427683.A5481_11190"/>
<dbReference type="InterPro" id="IPR028081">
    <property type="entry name" value="Leu-bd"/>
</dbReference>
<dbReference type="PANTHER" id="PTHR30483:SF6">
    <property type="entry name" value="PERIPLASMIC BINDING PROTEIN OF ABC TRANSPORTER FOR NATURAL AMINO ACIDS"/>
    <property type="match status" value="1"/>
</dbReference>
<organism evidence="7 8">
    <name type="scientific">Methylobacterium platani</name>
    <dbReference type="NCBI Taxonomy" id="427683"/>
    <lineage>
        <taxon>Bacteria</taxon>
        <taxon>Pseudomonadati</taxon>
        <taxon>Pseudomonadota</taxon>
        <taxon>Alphaproteobacteria</taxon>
        <taxon>Hyphomicrobiales</taxon>
        <taxon>Methylobacteriaceae</taxon>
        <taxon>Methylobacterium</taxon>
    </lineage>
</organism>
<gene>
    <name evidence="7" type="ORF">A5481_11190</name>
</gene>
<comment type="caution">
    <text evidence="7">The sequence shown here is derived from an EMBL/GenBank/DDBJ whole genome shotgun (WGS) entry which is preliminary data.</text>
</comment>
<dbReference type="Pfam" id="PF13458">
    <property type="entry name" value="Peripla_BP_6"/>
    <property type="match status" value="1"/>
</dbReference>
<dbReference type="OrthoDB" id="8043158at2"/>
<evidence type="ECO:0000313" key="7">
    <source>
        <dbReference type="EMBL" id="OAS25056.1"/>
    </source>
</evidence>
<proteinExistence type="inferred from homology"/>
<protein>
    <submittedName>
        <fullName evidence="7">Amino acid-binding protein</fullName>
    </submittedName>
</protein>
<dbReference type="InterPro" id="IPR051010">
    <property type="entry name" value="BCAA_transport"/>
</dbReference>
<evidence type="ECO:0000256" key="4">
    <source>
        <dbReference type="ARBA" id="ARBA00022970"/>
    </source>
</evidence>
<evidence type="ECO:0000256" key="1">
    <source>
        <dbReference type="ARBA" id="ARBA00010062"/>
    </source>
</evidence>
<dbReference type="InterPro" id="IPR000709">
    <property type="entry name" value="Leu_Ile_Val-bd"/>
</dbReference>
<dbReference type="PRINTS" id="PR00337">
    <property type="entry name" value="LEUILEVALBP"/>
</dbReference>
<evidence type="ECO:0000259" key="6">
    <source>
        <dbReference type="Pfam" id="PF13458"/>
    </source>
</evidence>
<dbReference type="SUPFAM" id="SSF53822">
    <property type="entry name" value="Periplasmic binding protein-like I"/>
    <property type="match status" value="1"/>
</dbReference>
<dbReference type="AlphaFoldDB" id="A0A179SDL3"/>
<dbReference type="RefSeq" id="WP_048435820.1">
    <property type="nucleotide sequence ID" value="NZ_LWHQ01000019.1"/>
</dbReference>
<evidence type="ECO:0000256" key="2">
    <source>
        <dbReference type="ARBA" id="ARBA00022448"/>
    </source>
</evidence>
<feature type="signal peptide" evidence="5">
    <location>
        <begin position="1"/>
        <end position="26"/>
    </location>
</feature>
<dbReference type="InterPro" id="IPR028082">
    <property type="entry name" value="Peripla_BP_I"/>
</dbReference>
<evidence type="ECO:0000256" key="5">
    <source>
        <dbReference type="SAM" id="SignalP"/>
    </source>
</evidence>
<name>A0A179SDL3_9HYPH</name>
<accession>A0A179SDL3</accession>
<sequence length="405" mass="43039">MLQHFRTVAVTCTTFTTALVAGPVVAQDNGPVKIGFTGALTGPYNEYGEGLRRGITLAVEEWNKRGGVNGRKVEFPEPLDDQLVPDRAVQNTRRILDDKSVQLIVSPSGSGPTLAVVDMVMADGRPFCNAQAQAPTIVYPNGRDKPPRKNIFSVSISNTVEAEKLGQVLGGKFKSIGVLHESTGYGVSGADLVKKQIAAGGTAKIATESYNQRAQDMTAQLVRLQRSGIDALLVIGLGADFAVIRKNMVRLKIEVPLYGSAGAMTVPFIEGAGDLAVGTYGVNALALGERPMAPLAKSFVNLYRAKYGMDRWYGADPENPQISLATSVGSGFDCANVLLDGVRRAGSTEPERVLKALAETKGLEGVSVKSISFDPSDHTALKPSDLGVYRLAKSGEKIVFQLSAD</sequence>
<dbReference type="PANTHER" id="PTHR30483">
    <property type="entry name" value="LEUCINE-SPECIFIC-BINDING PROTEIN"/>
    <property type="match status" value="1"/>
</dbReference>
<dbReference type="GO" id="GO:0006865">
    <property type="term" value="P:amino acid transport"/>
    <property type="evidence" value="ECO:0007669"/>
    <property type="project" value="UniProtKB-KW"/>
</dbReference>
<reference evidence="7 8" key="1">
    <citation type="submission" date="2016-04" db="EMBL/GenBank/DDBJ databases">
        <authorList>
            <person name="Evans L.H."/>
            <person name="Alamgir A."/>
            <person name="Owens N."/>
            <person name="Weber N.D."/>
            <person name="Virtaneva K."/>
            <person name="Barbian K."/>
            <person name="Babar A."/>
            <person name="Rosenke K."/>
        </authorList>
    </citation>
    <scope>NUCLEOTIDE SEQUENCE [LARGE SCALE GENOMIC DNA]</scope>
    <source>
        <strain evidence="7 8">PMB02</strain>
    </source>
</reference>
<evidence type="ECO:0000313" key="8">
    <source>
        <dbReference type="Proteomes" id="UP000078316"/>
    </source>
</evidence>
<dbReference type="EMBL" id="LWHQ01000019">
    <property type="protein sequence ID" value="OAS25056.1"/>
    <property type="molecule type" value="Genomic_DNA"/>
</dbReference>
<dbReference type="Gene3D" id="3.40.50.2300">
    <property type="match status" value="2"/>
</dbReference>
<feature type="domain" description="Leucine-binding protein" evidence="6">
    <location>
        <begin position="31"/>
        <end position="384"/>
    </location>
</feature>
<keyword evidence="2" id="KW-0813">Transport</keyword>
<feature type="chain" id="PRO_5008105932" evidence="5">
    <location>
        <begin position="27"/>
        <end position="405"/>
    </location>
</feature>
<evidence type="ECO:0000256" key="3">
    <source>
        <dbReference type="ARBA" id="ARBA00022729"/>
    </source>
</evidence>
<keyword evidence="4" id="KW-0029">Amino-acid transport</keyword>